<accession>A0ABD6ARR1</accession>
<sequence length="45" mass="4956">MLQTLALAVVAFFQAVYAVVDLGYTLYRRSADGTDERDESRDGGD</sequence>
<evidence type="ECO:0000313" key="1">
    <source>
        <dbReference type="EMBL" id="MFD1512327.1"/>
    </source>
</evidence>
<dbReference type="Proteomes" id="UP001597187">
    <property type="component" value="Unassembled WGS sequence"/>
</dbReference>
<protein>
    <submittedName>
        <fullName evidence="1">Uncharacterized protein</fullName>
    </submittedName>
</protein>
<dbReference type="AlphaFoldDB" id="A0ABD6ARR1"/>
<evidence type="ECO:0000313" key="2">
    <source>
        <dbReference type="Proteomes" id="UP001597187"/>
    </source>
</evidence>
<organism evidence="1 2">
    <name type="scientific">Halomarina rubra</name>
    <dbReference type="NCBI Taxonomy" id="2071873"/>
    <lineage>
        <taxon>Archaea</taxon>
        <taxon>Methanobacteriati</taxon>
        <taxon>Methanobacteriota</taxon>
        <taxon>Stenosarchaea group</taxon>
        <taxon>Halobacteria</taxon>
        <taxon>Halobacteriales</taxon>
        <taxon>Natronomonadaceae</taxon>
        <taxon>Halomarina</taxon>
    </lineage>
</organism>
<reference evidence="1 2" key="1">
    <citation type="journal article" date="2019" name="Int. J. Syst. Evol. Microbiol.">
        <title>The Global Catalogue of Microorganisms (GCM) 10K type strain sequencing project: providing services to taxonomists for standard genome sequencing and annotation.</title>
        <authorList>
            <consortium name="The Broad Institute Genomics Platform"/>
            <consortium name="The Broad Institute Genome Sequencing Center for Infectious Disease"/>
            <person name="Wu L."/>
            <person name="Ma J."/>
        </authorList>
    </citation>
    <scope>NUCLEOTIDE SEQUENCE [LARGE SCALE GENOMIC DNA]</scope>
    <source>
        <strain evidence="1 2">CGMCC 1.12563</strain>
    </source>
</reference>
<dbReference type="RefSeq" id="WP_250872308.1">
    <property type="nucleotide sequence ID" value="NZ_JALXFV010000002.1"/>
</dbReference>
<name>A0ABD6ARR1_9EURY</name>
<proteinExistence type="predicted"/>
<gene>
    <name evidence="1" type="ORF">ACFSBT_03420</name>
</gene>
<keyword evidence="2" id="KW-1185">Reference proteome</keyword>
<comment type="caution">
    <text evidence="1">The sequence shown here is derived from an EMBL/GenBank/DDBJ whole genome shotgun (WGS) entry which is preliminary data.</text>
</comment>
<dbReference type="EMBL" id="JBHUDC010000002">
    <property type="protein sequence ID" value="MFD1512327.1"/>
    <property type="molecule type" value="Genomic_DNA"/>
</dbReference>